<gene>
    <name evidence="2" type="ORF">ASPZODRAFT_133895</name>
</gene>
<dbReference type="AlphaFoldDB" id="A0A1L9SDT7"/>
<dbReference type="EMBL" id="KV878345">
    <property type="protein sequence ID" value="OJJ45254.1"/>
    <property type="molecule type" value="Genomic_DNA"/>
</dbReference>
<organism evidence="2 3">
    <name type="scientific">Penicilliopsis zonata CBS 506.65</name>
    <dbReference type="NCBI Taxonomy" id="1073090"/>
    <lineage>
        <taxon>Eukaryota</taxon>
        <taxon>Fungi</taxon>
        <taxon>Dikarya</taxon>
        <taxon>Ascomycota</taxon>
        <taxon>Pezizomycotina</taxon>
        <taxon>Eurotiomycetes</taxon>
        <taxon>Eurotiomycetidae</taxon>
        <taxon>Eurotiales</taxon>
        <taxon>Aspergillaceae</taxon>
        <taxon>Penicilliopsis</taxon>
    </lineage>
</organism>
<proteinExistence type="predicted"/>
<evidence type="ECO:0008006" key="4">
    <source>
        <dbReference type="Google" id="ProtNLM"/>
    </source>
</evidence>
<dbReference type="VEuPathDB" id="FungiDB:ASPZODRAFT_133895"/>
<reference evidence="3" key="1">
    <citation type="journal article" date="2017" name="Genome Biol.">
        <title>Comparative genomics reveals high biological diversity and specific adaptations in the industrially and medically important fungal genus Aspergillus.</title>
        <authorList>
            <person name="de Vries R.P."/>
            <person name="Riley R."/>
            <person name="Wiebenga A."/>
            <person name="Aguilar-Osorio G."/>
            <person name="Amillis S."/>
            <person name="Uchima C.A."/>
            <person name="Anderluh G."/>
            <person name="Asadollahi M."/>
            <person name="Askin M."/>
            <person name="Barry K."/>
            <person name="Battaglia E."/>
            <person name="Bayram O."/>
            <person name="Benocci T."/>
            <person name="Braus-Stromeyer S.A."/>
            <person name="Caldana C."/>
            <person name="Canovas D."/>
            <person name="Cerqueira G.C."/>
            <person name="Chen F."/>
            <person name="Chen W."/>
            <person name="Choi C."/>
            <person name="Clum A."/>
            <person name="Dos Santos R.A."/>
            <person name="Damasio A.R."/>
            <person name="Diallinas G."/>
            <person name="Emri T."/>
            <person name="Fekete E."/>
            <person name="Flipphi M."/>
            <person name="Freyberg S."/>
            <person name="Gallo A."/>
            <person name="Gournas C."/>
            <person name="Habgood R."/>
            <person name="Hainaut M."/>
            <person name="Harispe M.L."/>
            <person name="Henrissat B."/>
            <person name="Hilden K.S."/>
            <person name="Hope R."/>
            <person name="Hossain A."/>
            <person name="Karabika E."/>
            <person name="Karaffa L."/>
            <person name="Karanyi Z."/>
            <person name="Krasevec N."/>
            <person name="Kuo A."/>
            <person name="Kusch H."/>
            <person name="LaButti K."/>
            <person name="Lagendijk E.L."/>
            <person name="Lapidus A."/>
            <person name="Levasseur A."/>
            <person name="Lindquist E."/>
            <person name="Lipzen A."/>
            <person name="Logrieco A.F."/>
            <person name="MacCabe A."/>
            <person name="Maekelae M.R."/>
            <person name="Malavazi I."/>
            <person name="Melin P."/>
            <person name="Meyer V."/>
            <person name="Mielnichuk N."/>
            <person name="Miskei M."/>
            <person name="Molnar A.P."/>
            <person name="Mule G."/>
            <person name="Ngan C.Y."/>
            <person name="Orejas M."/>
            <person name="Orosz E."/>
            <person name="Ouedraogo J.P."/>
            <person name="Overkamp K.M."/>
            <person name="Park H.-S."/>
            <person name="Perrone G."/>
            <person name="Piumi F."/>
            <person name="Punt P.J."/>
            <person name="Ram A.F."/>
            <person name="Ramon A."/>
            <person name="Rauscher S."/>
            <person name="Record E."/>
            <person name="Riano-Pachon D.M."/>
            <person name="Robert V."/>
            <person name="Roehrig J."/>
            <person name="Ruller R."/>
            <person name="Salamov A."/>
            <person name="Salih N.S."/>
            <person name="Samson R.A."/>
            <person name="Sandor E."/>
            <person name="Sanguinetti M."/>
            <person name="Schuetze T."/>
            <person name="Sepcic K."/>
            <person name="Shelest E."/>
            <person name="Sherlock G."/>
            <person name="Sophianopoulou V."/>
            <person name="Squina F.M."/>
            <person name="Sun H."/>
            <person name="Susca A."/>
            <person name="Todd R.B."/>
            <person name="Tsang A."/>
            <person name="Unkles S.E."/>
            <person name="van de Wiele N."/>
            <person name="van Rossen-Uffink D."/>
            <person name="Oliveira J.V."/>
            <person name="Vesth T.C."/>
            <person name="Visser J."/>
            <person name="Yu J.-H."/>
            <person name="Zhou M."/>
            <person name="Andersen M.R."/>
            <person name="Archer D.B."/>
            <person name="Baker S.E."/>
            <person name="Benoit I."/>
            <person name="Brakhage A.A."/>
            <person name="Braus G.H."/>
            <person name="Fischer R."/>
            <person name="Frisvad J.C."/>
            <person name="Goldman G.H."/>
            <person name="Houbraken J."/>
            <person name="Oakley B."/>
            <person name="Pocsi I."/>
            <person name="Scazzocchio C."/>
            <person name="Seiboth B."/>
            <person name="vanKuyk P.A."/>
            <person name="Wortman J."/>
            <person name="Dyer P.S."/>
            <person name="Grigoriev I.V."/>
        </authorList>
    </citation>
    <scope>NUCLEOTIDE SEQUENCE [LARGE SCALE GENOMIC DNA]</scope>
    <source>
        <strain evidence="3">CBS 506.65</strain>
    </source>
</reference>
<keyword evidence="3" id="KW-1185">Reference proteome</keyword>
<sequence>MSAVTEELQADMQASSARAGLSAAIIDGLTSSTCTGPDVWKTVGESGVRVCVLAGERQDPVQTTREQGKTLKETGPAKNQTENKAFLVREAMHAWSLSHPALFAEGIDAWIARREMPVGYEEI</sequence>
<dbReference type="RefSeq" id="XP_022579764.1">
    <property type="nucleotide sequence ID" value="XM_022723385.1"/>
</dbReference>
<dbReference type="Proteomes" id="UP000184188">
    <property type="component" value="Unassembled WGS sequence"/>
</dbReference>
<dbReference type="STRING" id="1073090.A0A1L9SDT7"/>
<dbReference type="GeneID" id="34609850"/>
<name>A0A1L9SDT7_9EURO</name>
<evidence type="ECO:0000313" key="3">
    <source>
        <dbReference type="Proteomes" id="UP000184188"/>
    </source>
</evidence>
<accession>A0A1L9SDT7</accession>
<evidence type="ECO:0000313" key="2">
    <source>
        <dbReference type="EMBL" id="OJJ45254.1"/>
    </source>
</evidence>
<protein>
    <recommendedName>
        <fullName evidence="4">AB hydrolase-1 domain-containing protein</fullName>
    </recommendedName>
</protein>
<dbReference type="OrthoDB" id="8119704at2759"/>
<evidence type="ECO:0000256" key="1">
    <source>
        <dbReference type="SAM" id="MobiDB-lite"/>
    </source>
</evidence>
<feature type="region of interest" description="Disordered" evidence="1">
    <location>
        <begin position="59"/>
        <end position="81"/>
    </location>
</feature>